<name>A0A4Y2U9U0_ARAVE</name>
<keyword evidence="3" id="KW-1185">Reference proteome</keyword>
<evidence type="ECO:0000256" key="1">
    <source>
        <dbReference type="SAM" id="MobiDB-lite"/>
    </source>
</evidence>
<feature type="region of interest" description="Disordered" evidence="1">
    <location>
        <begin position="36"/>
        <end position="62"/>
    </location>
</feature>
<protein>
    <submittedName>
        <fullName evidence="2">Uncharacterized protein</fullName>
    </submittedName>
</protein>
<feature type="compositionally biased region" description="Polar residues" evidence="1">
    <location>
        <begin position="53"/>
        <end position="62"/>
    </location>
</feature>
<proteinExistence type="predicted"/>
<evidence type="ECO:0000313" key="2">
    <source>
        <dbReference type="EMBL" id="GBO09588.1"/>
    </source>
</evidence>
<evidence type="ECO:0000313" key="3">
    <source>
        <dbReference type="Proteomes" id="UP000499080"/>
    </source>
</evidence>
<reference evidence="2 3" key="1">
    <citation type="journal article" date="2019" name="Sci. Rep.">
        <title>Orb-weaving spider Araneus ventricosus genome elucidates the spidroin gene catalogue.</title>
        <authorList>
            <person name="Kono N."/>
            <person name="Nakamura H."/>
            <person name="Ohtoshi R."/>
            <person name="Moran D.A.P."/>
            <person name="Shinohara A."/>
            <person name="Yoshida Y."/>
            <person name="Fujiwara M."/>
            <person name="Mori M."/>
            <person name="Tomita M."/>
            <person name="Arakawa K."/>
        </authorList>
    </citation>
    <scope>NUCLEOTIDE SEQUENCE [LARGE SCALE GENOMIC DNA]</scope>
</reference>
<dbReference type="EMBL" id="BGPR01034958">
    <property type="protein sequence ID" value="GBO09588.1"/>
    <property type="molecule type" value="Genomic_DNA"/>
</dbReference>
<sequence>MPNVQTKREETILTRELPFATASFVNEPFHCKRHRLDISLSRDSPNKKKPGSRLTNAQCEPT</sequence>
<organism evidence="2 3">
    <name type="scientific">Araneus ventricosus</name>
    <name type="common">Orbweaver spider</name>
    <name type="synonym">Epeira ventricosa</name>
    <dbReference type="NCBI Taxonomy" id="182803"/>
    <lineage>
        <taxon>Eukaryota</taxon>
        <taxon>Metazoa</taxon>
        <taxon>Ecdysozoa</taxon>
        <taxon>Arthropoda</taxon>
        <taxon>Chelicerata</taxon>
        <taxon>Arachnida</taxon>
        <taxon>Araneae</taxon>
        <taxon>Araneomorphae</taxon>
        <taxon>Entelegynae</taxon>
        <taxon>Araneoidea</taxon>
        <taxon>Araneidae</taxon>
        <taxon>Araneus</taxon>
    </lineage>
</organism>
<gene>
    <name evidence="2" type="ORF">AVEN_102712_1</name>
</gene>
<dbReference type="Proteomes" id="UP000499080">
    <property type="component" value="Unassembled WGS sequence"/>
</dbReference>
<dbReference type="AlphaFoldDB" id="A0A4Y2U9U0"/>
<feature type="non-terminal residue" evidence="2">
    <location>
        <position position="62"/>
    </location>
</feature>
<comment type="caution">
    <text evidence="2">The sequence shown here is derived from an EMBL/GenBank/DDBJ whole genome shotgun (WGS) entry which is preliminary data.</text>
</comment>
<accession>A0A4Y2U9U0</accession>